<dbReference type="InterPro" id="IPR038740">
    <property type="entry name" value="BioF2-like_GNAT_dom"/>
</dbReference>
<protein>
    <submittedName>
        <fullName evidence="2">GNAT family N-acetyltransferase</fullName>
    </submittedName>
</protein>
<evidence type="ECO:0000259" key="1">
    <source>
        <dbReference type="Pfam" id="PF13480"/>
    </source>
</evidence>
<organism evidence="2 3">
    <name type="scientific">Acidiferrimicrobium australe</name>
    <dbReference type="NCBI Taxonomy" id="2664430"/>
    <lineage>
        <taxon>Bacteria</taxon>
        <taxon>Bacillati</taxon>
        <taxon>Actinomycetota</taxon>
        <taxon>Acidimicrobiia</taxon>
        <taxon>Acidimicrobiales</taxon>
        <taxon>Acidimicrobiaceae</taxon>
        <taxon>Acidiferrimicrobium</taxon>
    </lineage>
</organism>
<evidence type="ECO:0000313" key="3">
    <source>
        <dbReference type="Proteomes" id="UP000437736"/>
    </source>
</evidence>
<dbReference type="Pfam" id="PF13480">
    <property type="entry name" value="Acetyltransf_6"/>
    <property type="match status" value="1"/>
</dbReference>
<feature type="non-terminal residue" evidence="2">
    <location>
        <position position="1"/>
    </location>
</feature>
<comment type="caution">
    <text evidence="2">The sequence shown here is derived from an EMBL/GenBank/DDBJ whole genome shotgun (WGS) entry which is preliminary data.</text>
</comment>
<gene>
    <name evidence="2" type="ORF">GHK86_11480</name>
</gene>
<dbReference type="InterPro" id="IPR016181">
    <property type="entry name" value="Acyl_CoA_acyltransferase"/>
</dbReference>
<evidence type="ECO:0000313" key="2">
    <source>
        <dbReference type="EMBL" id="MST33335.1"/>
    </source>
</evidence>
<sequence>RWAAGQGLLRLGFLRLDGRPVAFCFALRHGGTVAVPKTGFDPAFSYHAPGVLLVRRLLRSCFEDPTVTRFEFLGEAEDYKRVFTDHQEQQLRLEVLRDSPAGRARRAALGTGRRARRELASRLPIEVRERLDLSSPAGVRYSNQCGNGRRTRRGL</sequence>
<name>A0ABW9QUU7_9ACTN</name>
<dbReference type="SUPFAM" id="SSF55729">
    <property type="entry name" value="Acyl-CoA N-acyltransferases (Nat)"/>
    <property type="match status" value="1"/>
</dbReference>
<feature type="domain" description="BioF2-like acetyltransferase" evidence="1">
    <location>
        <begin position="3"/>
        <end position="81"/>
    </location>
</feature>
<proteinExistence type="predicted"/>
<accession>A0ABW9QUU7</accession>
<dbReference type="EMBL" id="WJHE01000564">
    <property type="protein sequence ID" value="MST33335.1"/>
    <property type="molecule type" value="Genomic_DNA"/>
</dbReference>
<dbReference type="Proteomes" id="UP000437736">
    <property type="component" value="Unassembled WGS sequence"/>
</dbReference>
<keyword evidence="3" id="KW-1185">Reference proteome</keyword>
<reference evidence="2 3" key="1">
    <citation type="submission" date="2019-11" db="EMBL/GenBank/DDBJ databases">
        <title>Acidiferrimicrobium australis gen. nov., sp. nov., an acidophilic and obligately heterotrophic, member of the Actinobacteria that catalyses dissimilatory oxido- reduction of iron isolated from metal-rich acidic water in Chile.</title>
        <authorList>
            <person name="Gonzalez D."/>
            <person name="Huber K."/>
            <person name="Hedrich S."/>
            <person name="Rojas-Villalobos C."/>
            <person name="Quatrini R."/>
            <person name="Dinamarca M.A."/>
            <person name="Schwarz A."/>
            <person name="Canales C."/>
            <person name="Nancucheo I."/>
        </authorList>
    </citation>
    <scope>NUCLEOTIDE SEQUENCE [LARGE SCALE GENOMIC DNA]</scope>
    <source>
        <strain evidence="2 3">USS-CCA1</strain>
    </source>
</reference>